<dbReference type="PRINTS" id="PR00598">
    <property type="entry name" value="HTHMARR"/>
</dbReference>
<keyword evidence="6" id="KW-1185">Reference proteome</keyword>
<dbReference type="SMART" id="SM00347">
    <property type="entry name" value="HTH_MARR"/>
    <property type="match status" value="1"/>
</dbReference>
<keyword evidence="2" id="KW-0238">DNA-binding</keyword>
<protein>
    <submittedName>
        <fullName evidence="5">MarR family transcriptional regulator</fullName>
    </submittedName>
</protein>
<dbReference type="GO" id="GO:0003700">
    <property type="term" value="F:DNA-binding transcription factor activity"/>
    <property type="evidence" value="ECO:0007669"/>
    <property type="project" value="InterPro"/>
</dbReference>
<dbReference type="Gene3D" id="1.10.10.10">
    <property type="entry name" value="Winged helix-like DNA-binding domain superfamily/Winged helix DNA-binding domain"/>
    <property type="match status" value="1"/>
</dbReference>
<dbReference type="Proteomes" id="UP000305778">
    <property type="component" value="Unassembled WGS sequence"/>
</dbReference>
<accession>A0A4U0SHY2</accession>
<dbReference type="PANTHER" id="PTHR33164:SF57">
    <property type="entry name" value="MARR-FAMILY TRANSCRIPTIONAL REGULATOR"/>
    <property type="match status" value="1"/>
</dbReference>
<dbReference type="AlphaFoldDB" id="A0A4U0SHY2"/>
<dbReference type="OrthoDB" id="9806864at2"/>
<feature type="domain" description="HTH marR-type" evidence="4">
    <location>
        <begin position="25"/>
        <end position="158"/>
    </location>
</feature>
<proteinExistence type="predicted"/>
<dbReference type="Pfam" id="PF22381">
    <property type="entry name" value="Staph_reg_Sar_Rot"/>
    <property type="match status" value="1"/>
</dbReference>
<dbReference type="GO" id="GO:0006950">
    <property type="term" value="P:response to stress"/>
    <property type="evidence" value="ECO:0007669"/>
    <property type="project" value="TreeGrafter"/>
</dbReference>
<dbReference type="PANTHER" id="PTHR33164">
    <property type="entry name" value="TRANSCRIPTIONAL REGULATOR, MARR FAMILY"/>
    <property type="match status" value="1"/>
</dbReference>
<reference evidence="5 6" key="1">
    <citation type="submission" date="2019-04" db="EMBL/GenBank/DDBJ databases">
        <title>Streptomyces oryziradicis sp. nov., a novel actinomycete isolated from rhizosphere soil of rice (Oryza sativa L.).</title>
        <authorList>
            <person name="Li C."/>
        </authorList>
    </citation>
    <scope>NUCLEOTIDE SEQUENCE [LARGE SCALE GENOMIC DNA]</scope>
    <source>
        <strain evidence="5 6">NEAU-C40</strain>
    </source>
</reference>
<evidence type="ECO:0000256" key="2">
    <source>
        <dbReference type="ARBA" id="ARBA00023125"/>
    </source>
</evidence>
<sequence length="165" mass="17940">MRERSKSTSGKNNKSDITVVPGVGVDELAQAADALFYAMRRARASAGQAGPGLSLAQLALLDPLMAEVELPVGRLAAAADVSVPTATRMLQQLETKGSVTRRRSTTDERQVLVRLTEDGADQLTAVRTRLRERQARGLAQFSSDERIQLARQLRRLADVITSLDQ</sequence>
<evidence type="ECO:0000256" key="1">
    <source>
        <dbReference type="ARBA" id="ARBA00023015"/>
    </source>
</evidence>
<organism evidence="5 6">
    <name type="scientific">Actinacidiphila oryziradicis</name>
    <dbReference type="NCBI Taxonomy" id="2571141"/>
    <lineage>
        <taxon>Bacteria</taxon>
        <taxon>Bacillati</taxon>
        <taxon>Actinomycetota</taxon>
        <taxon>Actinomycetes</taxon>
        <taxon>Kitasatosporales</taxon>
        <taxon>Streptomycetaceae</taxon>
        <taxon>Actinacidiphila</taxon>
    </lineage>
</organism>
<name>A0A4U0SHY2_9ACTN</name>
<dbReference type="SUPFAM" id="SSF46785">
    <property type="entry name" value="Winged helix' DNA-binding domain"/>
    <property type="match status" value="1"/>
</dbReference>
<dbReference type="InterPro" id="IPR036388">
    <property type="entry name" value="WH-like_DNA-bd_sf"/>
</dbReference>
<dbReference type="InterPro" id="IPR000835">
    <property type="entry name" value="HTH_MarR-typ"/>
</dbReference>
<dbReference type="InterPro" id="IPR055166">
    <property type="entry name" value="Transc_reg_Sar_Rot_HTH"/>
</dbReference>
<evidence type="ECO:0000256" key="3">
    <source>
        <dbReference type="ARBA" id="ARBA00023163"/>
    </source>
</evidence>
<keyword evidence="1" id="KW-0805">Transcription regulation</keyword>
<comment type="caution">
    <text evidence="5">The sequence shown here is derived from an EMBL/GenBank/DDBJ whole genome shotgun (WGS) entry which is preliminary data.</text>
</comment>
<dbReference type="PROSITE" id="PS50995">
    <property type="entry name" value="HTH_MARR_2"/>
    <property type="match status" value="1"/>
</dbReference>
<evidence type="ECO:0000259" key="4">
    <source>
        <dbReference type="PROSITE" id="PS50995"/>
    </source>
</evidence>
<evidence type="ECO:0000313" key="5">
    <source>
        <dbReference type="EMBL" id="TKA09156.1"/>
    </source>
</evidence>
<gene>
    <name evidence="5" type="ORF">FCI23_24010</name>
</gene>
<evidence type="ECO:0000313" key="6">
    <source>
        <dbReference type="Proteomes" id="UP000305778"/>
    </source>
</evidence>
<keyword evidence="3" id="KW-0804">Transcription</keyword>
<dbReference type="EMBL" id="SUMC01000024">
    <property type="protein sequence ID" value="TKA09156.1"/>
    <property type="molecule type" value="Genomic_DNA"/>
</dbReference>
<dbReference type="InterPro" id="IPR036390">
    <property type="entry name" value="WH_DNA-bd_sf"/>
</dbReference>
<dbReference type="InterPro" id="IPR039422">
    <property type="entry name" value="MarR/SlyA-like"/>
</dbReference>